<evidence type="ECO:0000256" key="1">
    <source>
        <dbReference type="SAM" id="MobiDB-lite"/>
    </source>
</evidence>
<evidence type="ECO:0000313" key="4">
    <source>
        <dbReference type="Proteomes" id="UP000030742"/>
    </source>
</evidence>
<sequence length="401" mass="44995">MFQVQTAVVELDLRRRMRSRRITIPAVICNGLVSVIVRIFSDFTGKYAEISSDCSRNRLLRVQVEKQCFHFIGPKCTGRRLDVVSAKPNPAGKFRHSRFTDSKKYEEDFLECFKLASPRQGEICNACVLLVKRWKKLPAGSGRHWQHVVDARAGPGMKSFTKFKTKKKKLADKMKKMQFEREYSPALSDKSDTAEATEEMDIAEMDCLSEDGPRSFNSSRNNSPGISDNEETIVRGAVGRRCKAKPRRRAPLEENVEDYIDPEYWTKETICCGSFYRGRGNEMLMVEGELKPCPSRVALCKAKALAQKTATVREPSVKSAFSDSSSDSGYDDSSNQGLTMSPIEHSNRLSESASLATIEEETVKPQGLDLMCHETIFTDVSEVVHSDVEMAESSDLGTIPQ</sequence>
<dbReference type="Pfam" id="PF15396">
    <property type="entry name" value="FAM60A"/>
    <property type="match status" value="1"/>
</dbReference>
<reference evidence="3 4" key="1">
    <citation type="journal article" date="2013" name="Genome Biol.">
        <title>Draft genome of the mountain pine beetle, Dendroctonus ponderosae Hopkins, a major forest pest.</title>
        <authorList>
            <person name="Keeling C.I."/>
            <person name="Yuen M.M."/>
            <person name="Liao N.Y."/>
            <person name="Docking T.R."/>
            <person name="Chan S.K."/>
            <person name="Taylor G.A."/>
            <person name="Palmquist D.L."/>
            <person name="Jackman S.D."/>
            <person name="Nguyen A."/>
            <person name="Li M."/>
            <person name="Henderson H."/>
            <person name="Janes J.K."/>
            <person name="Zhao Y."/>
            <person name="Pandoh P."/>
            <person name="Moore R."/>
            <person name="Sperling F.A."/>
            <person name="Huber D.P."/>
            <person name="Birol I."/>
            <person name="Jones S.J."/>
            <person name="Bohlmann J."/>
        </authorList>
    </citation>
    <scope>NUCLEOTIDE SEQUENCE</scope>
</reference>
<dbReference type="Proteomes" id="UP000030742">
    <property type="component" value="Unassembled WGS sequence"/>
</dbReference>
<name>U4TYU4_DENPD</name>
<dbReference type="GO" id="GO:0030336">
    <property type="term" value="P:negative regulation of cell migration"/>
    <property type="evidence" value="ECO:0007669"/>
    <property type="project" value="TreeGrafter"/>
</dbReference>
<dbReference type="PANTHER" id="PTHR13422">
    <property type="entry name" value="SIN3-HDAC COMPLEX-ASSOCIATED FACTOR"/>
    <property type="match status" value="1"/>
</dbReference>
<proteinExistence type="predicted"/>
<feature type="transmembrane region" description="Helical" evidence="2">
    <location>
        <begin position="22"/>
        <end position="41"/>
    </location>
</feature>
<keyword evidence="2" id="KW-0472">Membrane</keyword>
<feature type="compositionally biased region" description="Low complexity" evidence="1">
    <location>
        <begin position="317"/>
        <end position="334"/>
    </location>
</feature>
<dbReference type="PANTHER" id="PTHR13422:SF12">
    <property type="entry name" value="SIN3-HDAC COMPLEX-ASSOCIATED FACTOR"/>
    <property type="match status" value="1"/>
</dbReference>
<feature type="region of interest" description="Disordered" evidence="1">
    <location>
        <begin position="312"/>
        <end position="355"/>
    </location>
</feature>
<gene>
    <name evidence="3" type="ORF">D910_03411</name>
</gene>
<keyword evidence="2" id="KW-0812">Transmembrane</keyword>
<keyword evidence="2" id="KW-1133">Transmembrane helix</keyword>
<dbReference type="OrthoDB" id="10023333at2759"/>
<dbReference type="InterPro" id="IPR026065">
    <property type="entry name" value="FAM60A"/>
</dbReference>
<dbReference type="GO" id="GO:0070822">
    <property type="term" value="C:Sin3-type complex"/>
    <property type="evidence" value="ECO:0007669"/>
    <property type="project" value="TreeGrafter"/>
</dbReference>
<organism evidence="3 4">
    <name type="scientific">Dendroctonus ponderosae</name>
    <name type="common">Mountain pine beetle</name>
    <dbReference type="NCBI Taxonomy" id="77166"/>
    <lineage>
        <taxon>Eukaryota</taxon>
        <taxon>Metazoa</taxon>
        <taxon>Ecdysozoa</taxon>
        <taxon>Arthropoda</taxon>
        <taxon>Hexapoda</taxon>
        <taxon>Insecta</taxon>
        <taxon>Pterygota</taxon>
        <taxon>Neoptera</taxon>
        <taxon>Endopterygota</taxon>
        <taxon>Coleoptera</taxon>
        <taxon>Polyphaga</taxon>
        <taxon>Cucujiformia</taxon>
        <taxon>Curculionidae</taxon>
        <taxon>Scolytinae</taxon>
        <taxon>Dendroctonus</taxon>
    </lineage>
</organism>
<dbReference type="EMBL" id="KB631768">
    <property type="protein sequence ID" value="ERL85997.1"/>
    <property type="molecule type" value="Genomic_DNA"/>
</dbReference>
<dbReference type="AlphaFoldDB" id="U4TYU4"/>
<dbReference type="STRING" id="77166.U4TYU4"/>
<protein>
    <recommendedName>
        <fullName evidence="5">Protein FAM60A</fullName>
    </recommendedName>
</protein>
<evidence type="ECO:0000313" key="3">
    <source>
        <dbReference type="EMBL" id="ERL85997.1"/>
    </source>
</evidence>
<accession>U4TYU4</accession>
<evidence type="ECO:0008006" key="5">
    <source>
        <dbReference type="Google" id="ProtNLM"/>
    </source>
</evidence>
<evidence type="ECO:0000256" key="2">
    <source>
        <dbReference type="SAM" id="Phobius"/>
    </source>
</evidence>